<comment type="caution">
    <text evidence="2">The sequence shown here is derived from an EMBL/GenBank/DDBJ whole genome shotgun (WGS) entry which is preliminary data.</text>
</comment>
<dbReference type="Proteomes" id="UP001326199">
    <property type="component" value="Unassembled WGS sequence"/>
</dbReference>
<organism evidence="2 3">
    <name type="scientific">Podospora pseudopauciseta</name>
    <dbReference type="NCBI Taxonomy" id="2093780"/>
    <lineage>
        <taxon>Eukaryota</taxon>
        <taxon>Fungi</taxon>
        <taxon>Dikarya</taxon>
        <taxon>Ascomycota</taxon>
        <taxon>Pezizomycotina</taxon>
        <taxon>Sordariomycetes</taxon>
        <taxon>Sordariomycetidae</taxon>
        <taxon>Sordariales</taxon>
        <taxon>Podosporaceae</taxon>
        <taxon>Podospora</taxon>
    </lineage>
</organism>
<proteinExistence type="predicted"/>
<evidence type="ECO:0000313" key="3">
    <source>
        <dbReference type="Proteomes" id="UP001326199"/>
    </source>
</evidence>
<gene>
    <name evidence="2" type="ORF">QC763_208115</name>
</gene>
<feature type="compositionally biased region" description="Basic and acidic residues" evidence="1">
    <location>
        <begin position="28"/>
        <end position="49"/>
    </location>
</feature>
<protein>
    <submittedName>
        <fullName evidence="2">Uncharacterized protein</fullName>
    </submittedName>
</protein>
<reference evidence="2 3" key="1">
    <citation type="journal article" date="2023" name="bioRxiv">
        <title>High-quality genome assemblies of four members of thePodospora anserinaspecies complex.</title>
        <authorList>
            <person name="Ament-Velasquez S.L."/>
            <person name="Vogan A.A."/>
            <person name="Wallerman O."/>
            <person name="Hartmann F."/>
            <person name="Gautier V."/>
            <person name="Silar P."/>
            <person name="Giraud T."/>
            <person name="Johannesson H."/>
        </authorList>
    </citation>
    <scope>NUCLEOTIDE SEQUENCE [LARGE SCALE GENOMIC DNA]</scope>
    <source>
        <strain evidence="2 3">CBS 411.78</strain>
    </source>
</reference>
<keyword evidence="3" id="KW-1185">Reference proteome</keyword>
<feature type="region of interest" description="Disordered" evidence="1">
    <location>
        <begin position="1"/>
        <end position="83"/>
    </location>
</feature>
<evidence type="ECO:0000256" key="1">
    <source>
        <dbReference type="SAM" id="MobiDB-lite"/>
    </source>
</evidence>
<sequence length="83" mass="9049">MASSEPASQEPVGSETVEQPEYAAVSDVKSDVKDEEDKTASEGETKLGETAEGEAQEGESAVTEGETQQEEEVEDRKPKNRFW</sequence>
<evidence type="ECO:0000313" key="2">
    <source>
        <dbReference type="EMBL" id="KAK4670024.1"/>
    </source>
</evidence>
<dbReference type="EMBL" id="JAFFHB010000002">
    <property type="protein sequence ID" value="KAK4670024.1"/>
    <property type="molecule type" value="Genomic_DNA"/>
</dbReference>
<dbReference type="GeneID" id="87930206"/>
<name>A0ABR0HQ24_9PEZI</name>
<dbReference type="RefSeq" id="XP_062768694.1">
    <property type="nucleotide sequence ID" value="XM_062909863.1"/>
</dbReference>
<accession>A0ABR0HQ24</accession>